<comment type="caution">
    <text evidence="2">The sequence shown here is derived from an EMBL/GenBank/DDBJ whole genome shotgun (WGS) entry which is preliminary data.</text>
</comment>
<feature type="compositionally biased region" description="Basic residues" evidence="1">
    <location>
        <begin position="67"/>
        <end position="79"/>
    </location>
</feature>
<reference evidence="2 3" key="1">
    <citation type="journal article" date="2021" name="Sci. Rep.">
        <title>The genome of the diatom Chaetoceros tenuissimus carries an ancient integrated fragment of an extant virus.</title>
        <authorList>
            <person name="Hongo Y."/>
            <person name="Kimura K."/>
            <person name="Takaki Y."/>
            <person name="Yoshida Y."/>
            <person name="Baba S."/>
            <person name="Kobayashi G."/>
            <person name="Nagasaki K."/>
            <person name="Hano T."/>
            <person name="Tomaru Y."/>
        </authorList>
    </citation>
    <scope>NUCLEOTIDE SEQUENCE [LARGE SCALE GENOMIC DNA]</scope>
    <source>
        <strain evidence="2 3">NIES-3715</strain>
    </source>
</reference>
<protein>
    <submittedName>
        <fullName evidence="2">Uncharacterized protein</fullName>
    </submittedName>
</protein>
<evidence type="ECO:0000313" key="2">
    <source>
        <dbReference type="EMBL" id="GFH50179.1"/>
    </source>
</evidence>
<evidence type="ECO:0000256" key="1">
    <source>
        <dbReference type="SAM" id="MobiDB-lite"/>
    </source>
</evidence>
<sequence>MPFPSVKYVSSESEERCKIEKSAANILLNLNKAESSSCTRLGRNEQDALICSREEDHVHSSSAAAARTKKKRKRSKPGRRTCMYRVEGKVLTEDGGFIAVQNGKVVVQKDERCYSFGGKNGRKIINRASVRCDACNKFFCFPINK</sequence>
<evidence type="ECO:0000313" key="3">
    <source>
        <dbReference type="Proteomes" id="UP001054902"/>
    </source>
</evidence>
<feature type="region of interest" description="Disordered" evidence="1">
    <location>
        <begin position="60"/>
        <end position="79"/>
    </location>
</feature>
<dbReference type="EMBL" id="BLLK01000038">
    <property type="protein sequence ID" value="GFH50179.1"/>
    <property type="molecule type" value="Genomic_DNA"/>
</dbReference>
<dbReference type="AlphaFoldDB" id="A0AAD3H510"/>
<organism evidence="2 3">
    <name type="scientific">Chaetoceros tenuissimus</name>
    <dbReference type="NCBI Taxonomy" id="426638"/>
    <lineage>
        <taxon>Eukaryota</taxon>
        <taxon>Sar</taxon>
        <taxon>Stramenopiles</taxon>
        <taxon>Ochrophyta</taxon>
        <taxon>Bacillariophyta</taxon>
        <taxon>Coscinodiscophyceae</taxon>
        <taxon>Chaetocerotophycidae</taxon>
        <taxon>Chaetocerotales</taxon>
        <taxon>Chaetocerotaceae</taxon>
        <taxon>Chaetoceros</taxon>
    </lineage>
</organism>
<proteinExistence type="predicted"/>
<dbReference type="Proteomes" id="UP001054902">
    <property type="component" value="Unassembled WGS sequence"/>
</dbReference>
<gene>
    <name evidence="2" type="ORF">CTEN210_06655</name>
</gene>
<name>A0AAD3H510_9STRA</name>
<keyword evidence="3" id="KW-1185">Reference proteome</keyword>
<accession>A0AAD3H510</accession>